<sequence>MGTRLGVAGDDTAADGHTCPMRIYLPATAADLRAAALAPRSAHAATASLAAALPEEDEEGLEVSASLCAADASLLLLAEPGTEALAPRRVVVAADVDAAMVEELAPSDEVLPGTVRLRAEVSWADVAALLVDEAAAEADVNAARLGDEEAFERAAEADLLWFDVSERGHLAAELGA</sequence>
<keyword evidence="2" id="KW-1185">Reference proteome</keyword>
<accession>A0ABY1VMX6</accession>
<comment type="caution">
    <text evidence="1">The sequence shown here is derived from an EMBL/GenBank/DDBJ whole genome shotgun (WGS) entry which is preliminary data.</text>
</comment>
<name>A0ABY1VMX6_9ACTO</name>
<dbReference type="Pfam" id="PF21853">
    <property type="entry name" value="DUF6912"/>
    <property type="match status" value="1"/>
</dbReference>
<dbReference type="InterPro" id="IPR054206">
    <property type="entry name" value="DUF6912"/>
</dbReference>
<protein>
    <submittedName>
        <fullName evidence="1">Uncharacterized protein</fullName>
    </submittedName>
</protein>
<evidence type="ECO:0000313" key="2">
    <source>
        <dbReference type="Proteomes" id="UP000250006"/>
    </source>
</evidence>
<reference evidence="1 2" key="1">
    <citation type="submission" date="2018-06" db="EMBL/GenBank/DDBJ databases">
        <authorList>
            <consortium name="Pathogen Informatics"/>
            <person name="Doyle S."/>
        </authorList>
    </citation>
    <scope>NUCLEOTIDE SEQUENCE [LARGE SCALE GENOMIC DNA]</scope>
    <source>
        <strain evidence="1 2">NCTC11535</strain>
    </source>
</reference>
<dbReference type="Proteomes" id="UP000250006">
    <property type="component" value="Unassembled WGS sequence"/>
</dbReference>
<proteinExistence type="predicted"/>
<evidence type="ECO:0000313" key="1">
    <source>
        <dbReference type="EMBL" id="SPT53345.1"/>
    </source>
</evidence>
<organism evidence="1 2">
    <name type="scientific">Actinomyces bovis</name>
    <dbReference type="NCBI Taxonomy" id="1658"/>
    <lineage>
        <taxon>Bacteria</taxon>
        <taxon>Bacillati</taxon>
        <taxon>Actinomycetota</taxon>
        <taxon>Actinomycetes</taxon>
        <taxon>Actinomycetales</taxon>
        <taxon>Actinomycetaceae</taxon>
        <taxon>Actinomyces</taxon>
    </lineage>
</organism>
<dbReference type="EMBL" id="UAPQ01000006">
    <property type="protein sequence ID" value="SPT53345.1"/>
    <property type="molecule type" value="Genomic_DNA"/>
</dbReference>
<gene>
    <name evidence="1" type="ORF">NCTC11535_01008</name>
</gene>